<evidence type="ECO:0000259" key="2">
    <source>
        <dbReference type="Pfam" id="PF07859"/>
    </source>
</evidence>
<proteinExistence type="predicted"/>
<protein>
    <submittedName>
        <fullName evidence="3">Alpha/beta hydrolase</fullName>
    </submittedName>
</protein>
<dbReference type="PANTHER" id="PTHR48081:SF9">
    <property type="entry name" value="CARBOXYLESTERASE"/>
    <property type="match status" value="1"/>
</dbReference>
<dbReference type="PANTHER" id="PTHR48081">
    <property type="entry name" value="AB HYDROLASE SUPERFAMILY PROTEIN C4A8.06C"/>
    <property type="match status" value="1"/>
</dbReference>
<dbReference type="Pfam" id="PF07859">
    <property type="entry name" value="Abhydrolase_3"/>
    <property type="match status" value="1"/>
</dbReference>
<gene>
    <name evidence="3" type="ORF">DOO78_05385</name>
</gene>
<accession>A0A327MBX4</accession>
<keyword evidence="1 3" id="KW-0378">Hydrolase</keyword>
<dbReference type="EMBL" id="QLIX01000002">
    <property type="protein sequence ID" value="RAI60490.1"/>
    <property type="molecule type" value="Genomic_DNA"/>
</dbReference>
<reference evidence="4" key="1">
    <citation type="submission" date="2018-06" db="EMBL/GenBank/DDBJ databases">
        <authorList>
            <person name="Khan S.A."/>
        </authorList>
    </citation>
    <scope>NUCLEOTIDE SEQUENCE [LARGE SCALE GENOMIC DNA]</scope>
    <source>
        <strain evidence="4">DB-1506</strain>
    </source>
</reference>
<sequence length="309" mass="32541">MPGAGRRPMRERYGRRALVRGTGAGACLLLANCIPGGLPDLGGPEIAVERDIAYAPRAEALLDVYHPATATGPLPVILYFHGGGWQVGRKDELQDMLFARRLAARGAVVISANYRLAPDACFPNFLEDGAEAALWAHRNVAQRGGDPGRLYFAGHSAGAYNAVKLAVDRRYVASAGLPPEAVQGAIGIAGLFTERCMDWPLLSAVFPPSVREAAPATRRLGPDTPPLLLLAGSLDFVVPPRETRLLAEAARAAGTPVEAIVYPGFGHLDLLASGPWLPSAAPMLRDIARFVGTGPIPAAPAVGGQPRRT</sequence>
<comment type="caution">
    <text evidence="3">The sequence shown here is derived from an EMBL/GenBank/DDBJ whole genome shotgun (WGS) entry which is preliminary data.</text>
</comment>
<dbReference type="Gene3D" id="3.40.50.1820">
    <property type="entry name" value="alpha/beta hydrolase"/>
    <property type="match status" value="1"/>
</dbReference>
<evidence type="ECO:0000256" key="1">
    <source>
        <dbReference type="ARBA" id="ARBA00022801"/>
    </source>
</evidence>
<dbReference type="SUPFAM" id="SSF53474">
    <property type="entry name" value="alpha/beta-Hydrolases"/>
    <property type="match status" value="1"/>
</dbReference>
<dbReference type="GO" id="GO:0016787">
    <property type="term" value="F:hydrolase activity"/>
    <property type="evidence" value="ECO:0007669"/>
    <property type="project" value="UniProtKB-KW"/>
</dbReference>
<dbReference type="OrthoDB" id="9771666at2"/>
<keyword evidence="4" id="KW-1185">Reference proteome</keyword>
<dbReference type="AlphaFoldDB" id="A0A327MBX4"/>
<evidence type="ECO:0000313" key="3">
    <source>
        <dbReference type="EMBL" id="RAI60490.1"/>
    </source>
</evidence>
<dbReference type="Proteomes" id="UP000249065">
    <property type="component" value="Unassembled WGS sequence"/>
</dbReference>
<organism evidence="3 4">
    <name type="scientific">Roseicella frigidaeris</name>
    <dbReference type="NCBI Taxonomy" id="2230885"/>
    <lineage>
        <taxon>Bacteria</taxon>
        <taxon>Pseudomonadati</taxon>
        <taxon>Pseudomonadota</taxon>
        <taxon>Alphaproteobacteria</taxon>
        <taxon>Acetobacterales</taxon>
        <taxon>Roseomonadaceae</taxon>
        <taxon>Roseicella</taxon>
    </lineage>
</organism>
<name>A0A327MBX4_9PROT</name>
<dbReference type="InterPro" id="IPR050300">
    <property type="entry name" value="GDXG_lipolytic_enzyme"/>
</dbReference>
<feature type="domain" description="Alpha/beta hydrolase fold-3" evidence="2">
    <location>
        <begin position="77"/>
        <end position="267"/>
    </location>
</feature>
<evidence type="ECO:0000313" key="4">
    <source>
        <dbReference type="Proteomes" id="UP000249065"/>
    </source>
</evidence>
<dbReference type="InterPro" id="IPR029058">
    <property type="entry name" value="AB_hydrolase_fold"/>
</dbReference>
<dbReference type="InterPro" id="IPR013094">
    <property type="entry name" value="AB_hydrolase_3"/>
</dbReference>